<dbReference type="Proteomes" id="UP000029643">
    <property type="component" value="Unassembled WGS sequence"/>
</dbReference>
<protein>
    <submittedName>
        <fullName evidence="1">Uncharacterized protein</fullName>
    </submittedName>
</protein>
<reference evidence="1 2" key="1">
    <citation type="journal article" date="2014" name="Genome Announc.">
        <title>Draft Genome Sequences of Marine Flavobacterium Algibacter lectus Strains SS8 and NR4.</title>
        <authorList>
            <person name="Takatani N."/>
            <person name="Nakanishi M."/>
            <person name="Meirelles P."/>
            <person name="Mino S."/>
            <person name="Suda W."/>
            <person name="Oshima K."/>
            <person name="Hattori M."/>
            <person name="Ohkuma M."/>
            <person name="Hosokawa M."/>
            <person name="Miyashita K."/>
            <person name="Thompson F.L."/>
            <person name="Niwa A."/>
            <person name="Sawabe T."/>
            <person name="Sawabe T."/>
        </authorList>
    </citation>
    <scope>NUCLEOTIDE SEQUENCE [LARGE SCALE GENOMIC DNA]</scope>
    <source>
        <strain evidence="2">JCM19274</strain>
    </source>
</reference>
<organism evidence="1 2">
    <name type="scientific">Algibacter lectus</name>
    <dbReference type="NCBI Taxonomy" id="221126"/>
    <lineage>
        <taxon>Bacteria</taxon>
        <taxon>Pseudomonadati</taxon>
        <taxon>Bacteroidota</taxon>
        <taxon>Flavobacteriia</taxon>
        <taxon>Flavobacteriales</taxon>
        <taxon>Flavobacteriaceae</taxon>
        <taxon>Algibacter</taxon>
    </lineage>
</organism>
<gene>
    <name evidence="1" type="ORF">JCM19274_1132</name>
</gene>
<proteinExistence type="predicted"/>
<evidence type="ECO:0000313" key="1">
    <source>
        <dbReference type="EMBL" id="GAL78668.1"/>
    </source>
</evidence>
<accession>A0A090WR09</accession>
<name>A0A090WR09_9FLAO</name>
<dbReference type="EMBL" id="BBNU01000003">
    <property type="protein sequence ID" value="GAL78668.1"/>
    <property type="molecule type" value="Genomic_DNA"/>
</dbReference>
<sequence>MRALLSKWGYINKEQFKNLAQPPLLKSGYGKNLLGLLKNK</sequence>
<evidence type="ECO:0000313" key="2">
    <source>
        <dbReference type="Proteomes" id="UP000029643"/>
    </source>
</evidence>
<dbReference type="AlphaFoldDB" id="A0A090WR09"/>
<comment type="caution">
    <text evidence="1">The sequence shown here is derived from an EMBL/GenBank/DDBJ whole genome shotgun (WGS) entry which is preliminary data.</text>
</comment>